<dbReference type="EMBL" id="CADCXU010032667">
    <property type="protein sequence ID" value="CAB0018342.1"/>
    <property type="molecule type" value="Genomic_DNA"/>
</dbReference>
<dbReference type="Proteomes" id="UP000479000">
    <property type="component" value="Unassembled WGS sequence"/>
</dbReference>
<organism evidence="1 2">
    <name type="scientific">Nesidiocoris tenuis</name>
    <dbReference type="NCBI Taxonomy" id="355587"/>
    <lineage>
        <taxon>Eukaryota</taxon>
        <taxon>Metazoa</taxon>
        <taxon>Ecdysozoa</taxon>
        <taxon>Arthropoda</taxon>
        <taxon>Hexapoda</taxon>
        <taxon>Insecta</taxon>
        <taxon>Pterygota</taxon>
        <taxon>Neoptera</taxon>
        <taxon>Paraneoptera</taxon>
        <taxon>Hemiptera</taxon>
        <taxon>Heteroptera</taxon>
        <taxon>Panheteroptera</taxon>
        <taxon>Cimicomorpha</taxon>
        <taxon>Miridae</taxon>
        <taxon>Dicyphina</taxon>
        <taxon>Nesidiocoris</taxon>
    </lineage>
</organism>
<proteinExistence type="predicted"/>
<name>A0A6H5HJU7_9HEMI</name>
<keyword evidence="2" id="KW-1185">Reference proteome</keyword>
<gene>
    <name evidence="1" type="ORF">NTEN_LOCUS22251</name>
</gene>
<feature type="non-terminal residue" evidence="1">
    <location>
        <position position="1"/>
    </location>
</feature>
<evidence type="ECO:0000313" key="1">
    <source>
        <dbReference type="EMBL" id="CAB0018342.1"/>
    </source>
</evidence>
<dbReference type="AlphaFoldDB" id="A0A6H5HJU7"/>
<accession>A0A6H5HJU7</accession>
<sequence>CRNRFHLRSWNRDRRRRCRLWVGRFSLWRSNRPFEILSAAGCLLNIDQNRVKNLPFPAMDRYTRIVIFDIRRAKLDKIFFFQKLILQTILAKKFKKFQF</sequence>
<reference evidence="1 2" key="1">
    <citation type="submission" date="2020-02" db="EMBL/GenBank/DDBJ databases">
        <authorList>
            <person name="Ferguson B K."/>
        </authorList>
    </citation>
    <scope>NUCLEOTIDE SEQUENCE [LARGE SCALE GENOMIC DNA]</scope>
</reference>
<evidence type="ECO:0000313" key="2">
    <source>
        <dbReference type="Proteomes" id="UP000479000"/>
    </source>
</evidence>
<protein>
    <submittedName>
        <fullName evidence="1">Uncharacterized protein</fullName>
    </submittedName>
</protein>